<keyword evidence="3" id="KW-1185">Reference proteome</keyword>
<name>A0AAV5FJV9_ELECO</name>
<dbReference type="EMBL" id="BQKI01000086">
    <property type="protein sequence ID" value="GJN34902.1"/>
    <property type="molecule type" value="Genomic_DNA"/>
</dbReference>
<evidence type="ECO:0000313" key="2">
    <source>
        <dbReference type="EMBL" id="GJN34902.1"/>
    </source>
</evidence>
<feature type="compositionally biased region" description="Polar residues" evidence="1">
    <location>
        <begin position="1"/>
        <end position="10"/>
    </location>
</feature>
<dbReference type="AlphaFoldDB" id="A0AAV5FJV9"/>
<comment type="caution">
    <text evidence="2">The sequence shown here is derived from an EMBL/GenBank/DDBJ whole genome shotgun (WGS) entry which is preliminary data.</text>
</comment>
<gene>
    <name evidence="2" type="primary">gb23608</name>
    <name evidence="2" type="ORF">PR202_gb23608</name>
</gene>
<feature type="region of interest" description="Disordered" evidence="1">
    <location>
        <begin position="1"/>
        <end position="25"/>
    </location>
</feature>
<organism evidence="2 3">
    <name type="scientific">Eleusine coracana subsp. coracana</name>
    <dbReference type="NCBI Taxonomy" id="191504"/>
    <lineage>
        <taxon>Eukaryota</taxon>
        <taxon>Viridiplantae</taxon>
        <taxon>Streptophyta</taxon>
        <taxon>Embryophyta</taxon>
        <taxon>Tracheophyta</taxon>
        <taxon>Spermatophyta</taxon>
        <taxon>Magnoliopsida</taxon>
        <taxon>Liliopsida</taxon>
        <taxon>Poales</taxon>
        <taxon>Poaceae</taxon>
        <taxon>PACMAD clade</taxon>
        <taxon>Chloridoideae</taxon>
        <taxon>Cynodonteae</taxon>
        <taxon>Eleusininae</taxon>
        <taxon>Eleusine</taxon>
    </lineage>
</organism>
<evidence type="ECO:0000313" key="3">
    <source>
        <dbReference type="Proteomes" id="UP001054889"/>
    </source>
</evidence>
<dbReference type="Proteomes" id="UP001054889">
    <property type="component" value="Unassembled WGS sequence"/>
</dbReference>
<accession>A0AAV5FJV9</accession>
<sequence length="120" mass="12956">MAMNMTASTKTHVRPSPSRHKAGGEWAKVRVEARAMEETDVAAVSKTPIEIVRSSTTAIVPCGPAASATRATRAGHVRQHPVARPQLGLTTRTASRVPAAVHGTMSRRQVRGQRRTRDLL</sequence>
<evidence type="ECO:0000256" key="1">
    <source>
        <dbReference type="SAM" id="MobiDB-lite"/>
    </source>
</evidence>
<feature type="compositionally biased region" description="Basic residues" evidence="1">
    <location>
        <begin position="11"/>
        <end position="21"/>
    </location>
</feature>
<proteinExistence type="predicted"/>
<feature type="region of interest" description="Disordered" evidence="1">
    <location>
        <begin position="70"/>
        <end position="120"/>
    </location>
</feature>
<protein>
    <submittedName>
        <fullName evidence="2">Uncharacterized protein</fullName>
    </submittedName>
</protein>
<reference evidence="2" key="1">
    <citation type="journal article" date="2018" name="DNA Res.">
        <title>Multiple hybrid de novo genome assembly of finger millet, an orphan allotetraploid crop.</title>
        <authorList>
            <person name="Hatakeyama M."/>
            <person name="Aluri S."/>
            <person name="Balachadran M.T."/>
            <person name="Sivarajan S.R."/>
            <person name="Patrignani A."/>
            <person name="Gruter S."/>
            <person name="Poveda L."/>
            <person name="Shimizu-Inatsugi R."/>
            <person name="Baeten J."/>
            <person name="Francoijs K.J."/>
            <person name="Nataraja K.N."/>
            <person name="Reddy Y.A.N."/>
            <person name="Phadnis S."/>
            <person name="Ravikumar R.L."/>
            <person name="Schlapbach R."/>
            <person name="Sreeman S.M."/>
            <person name="Shimizu K.K."/>
        </authorList>
    </citation>
    <scope>NUCLEOTIDE SEQUENCE</scope>
</reference>
<reference evidence="2" key="2">
    <citation type="submission" date="2021-12" db="EMBL/GenBank/DDBJ databases">
        <title>Resequencing data analysis of finger millet.</title>
        <authorList>
            <person name="Hatakeyama M."/>
            <person name="Aluri S."/>
            <person name="Balachadran M.T."/>
            <person name="Sivarajan S.R."/>
            <person name="Poveda L."/>
            <person name="Shimizu-Inatsugi R."/>
            <person name="Schlapbach R."/>
            <person name="Sreeman S.M."/>
            <person name="Shimizu K.K."/>
        </authorList>
    </citation>
    <scope>NUCLEOTIDE SEQUENCE</scope>
</reference>